<evidence type="ECO:0000259" key="7">
    <source>
        <dbReference type="PROSITE" id="PS50850"/>
    </source>
</evidence>
<dbReference type="PANTHER" id="PTHR42718">
    <property type="entry name" value="MAJOR FACILITATOR SUPERFAMILY MULTIDRUG TRANSPORTER MFSC"/>
    <property type="match status" value="1"/>
</dbReference>
<proteinExistence type="predicted"/>
<dbReference type="Proteomes" id="UP000030625">
    <property type="component" value="Chromosome"/>
</dbReference>
<evidence type="ECO:0000256" key="5">
    <source>
        <dbReference type="ARBA" id="ARBA00023136"/>
    </source>
</evidence>
<feature type="domain" description="Major facilitator superfamily (MFS) profile" evidence="7">
    <location>
        <begin position="35"/>
        <end position="460"/>
    </location>
</feature>
<dbReference type="GO" id="GO:0005886">
    <property type="term" value="C:plasma membrane"/>
    <property type="evidence" value="ECO:0007669"/>
    <property type="project" value="UniProtKB-SubCell"/>
</dbReference>
<dbReference type="InterPro" id="IPR036259">
    <property type="entry name" value="MFS_trans_sf"/>
</dbReference>
<evidence type="ECO:0000256" key="2">
    <source>
        <dbReference type="ARBA" id="ARBA00022448"/>
    </source>
</evidence>
<reference evidence="8 9" key="1">
    <citation type="journal article" date="2015" name="Genome Announc.">
        <title>Complete and Assembled Genome Sequence of Bifidobacterium kashiwanohense PV20-2, Isolated from the Feces of an Anemic Kenyan Infant.</title>
        <authorList>
            <person name="Vazquez-Gutierrez P."/>
            <person name="Lacroix C."/>
            <person name="Chassard C."/>
            <person name="Klumpp J."/>
            <person name="Jans C."/>
            <person name="Stevens M.J."/>
        </authorList>
    </citation>
    <scope>NUCLEOTIDE SEQUENCE [LARGE SCALE GENOMIC DNA]</scope>
    <source>
        <strain evidence="8 9">PV20-2</strain>
    </source>
</reference>
<gene>
    <name evidence="8" type="ORF">AH68_02940</name>
</gene>
<feature type="transmembrane region" description="Helical" evidence="6">
    <location>
        <begin position="340"/>
        <end position="359"/>
    </location>
</feature>
<keyword evidence="2" id="KW-0813">Transport</keyword>
<name>A0A0A7I2Q2_9BIFI</name>
<feature type="transmembrane region" description="Helical" evidence="6">
    <location>
        <begin position="216"/>
        <end position="234"/>
    </location>
</feature>
<dbReference type="OrthoDB" id="3247348at2"/>
<dbReference type="GO" id="GO:0022857">
    <property type="term" value="F:transmembrane transporter activity"/>
    <property type="evidence" value="ECO:0007669"/>
    <property type="project" value="InterPro"/>
</dbReference>
<dbReference type="PANTHER" id="PTHR42718:SF9">
    <property type="entry name" value="MAJOR FACILITATOR SUPERFAMILY MULTIDRUG TRANSPORTER MFSC"/>
    <property type="match status" value="1"/>
</dbReference>
<feature type="transmembrane region" description="Helical" evidence="6">
    <location>
        <begin position="365"/>
        <end position="386"/>
    </location>
</feature>
<keyword evidence="3 6" id="KW-0812">Transmembrane</keyword>
<dbReference type="PRINTS" id="PR01036">
    <property type="entry name" value="TCRTETB"/>
</dbReference>
<evidence type="ECO:0000256" key="3">
    <source>
        <dbReference type="ARBA" id="ARBA00022692"/>
    </source>
</evidence>
<dbReference type="Pfam" id="PF07690">
    <property type="entry name" value="MFS_1"/>
    <property type="match status" value="1"/>
</dbReference>
<feature type="transmembrane region" description="Helical" evidence="6">
    <location>
        <begin position="278"/>
        <end position="296"/>
    </location>
</feature>
<dbReference type="KEGG" id="bka:AH68_02940"/>
<evidence type="ECO:0000256" key="4">
    <source>
        <dbReference type="ARBA" id="ARBA00022989"/>
    </source>
</evidence>
<dbReference type="STRING" id="1447716.AH68_02940"/>
<dbReference type="InterPro" id="IPR020846">
    <property type="entry name" value="MFS_dom"/>
</dbReference>
<feature type="transmembrane region" description="Helical" evidence="6">
    <location>
        <begin position="240"/>
        <end position="258"/>
    </location>
</feature>
<dbReference type="AlphaFoldDB" id="A0A0A7I2Q2"/>
<protein>
    <submittedName>
        <fullName evidence="8">Membrane protein</fullName>
    </submittedName>
</protein>
<keyword evidence="5 6" id="KW-0472">Membrane</keyword>
<organism evidence="8 9">
    <name type="scientific">Bifidobacterium catenulatum PV20-2</name>
    <dbReference type="NCBI Taxonomy" id="1447716"/>
    <lineage>
        <taxon>Bacteria</taxon>
        <taxon>Bacillati</taxon>
        <taxon>Actinomycetota</taxon>
        <taxon>Actinomycetes</taxon>
        <taxon>Bifidobacteriales</taxon>
        <taxon>Bifidobacteriaceae</taxon>
        <taxon>Bifidobacterium</taxon>
    </lineage>
</organism>
<keyword evidence="4 6" id="KW-1133">Transmembrane helix</keyword>
<dbReference type="HOGENOM" id="CLU_000960_3_2_11"/>
<evidence type="ECO:0000313" key="9">
    <source>
        <dbReference type="Proteomes" id="UP000030625"/>
    </source>
</evidence>
<feature type="transmembrane region" description="Helical" evidence="6">
    <location>
        <begin position="69"/>
        <end position="88"/>
    </location>
</feature>
<comment type="subcellular location">
    <subcellularLocation>
        <location evidence="1">Cell membrane</location>
        <topology evidence="1">Multi-pass membrane protein</topology>
    </subcellularLocation>
</comment>
<accession>A0A0A7I2Q2</accession>
<feature type="transmembrane region" description="Helical" evidence="6">
    <location>
        <begin position="186"/>
        <end position="204"/>
    </location>
</feature>
<feature type="transmembrane region" description="Helical" evidence="6">
    <location>
        <begin position="157"/>
        <end position="180"/>
    </location>
</feature>
<dbReference type="SUPFAM" id="SSF103473">
    <property type="entry name" value="MFS general substrate transporter"/>
    <property type="match status" value="1"/>
</dbReference>
<dbReference type="RefSeq" id="WP_081995854.1">
    <property type="nucleotide sequence ID" value="NZ_CP007456.1"/>
</dbReference>
<evidence type="ECO:0000256" key="6">
    <source>
        <dbReference type="SAM" id="Phobius"/>
    </source>
</evidence>
<dbReference type="InterPro" id="IPR011701">
    <property type="entry name" value="MFS"/>
</dbReference>
<sequence length="461" mass="48696">MSDITSTAHNVPDTASEESDTAVDVAAVSAKARKTLFPLLFVYLLGTLAIHAFNLVFHEIGADLDAGASASLITAIPGVVLGIVCFVFGSLGDFISLRRMTVIGIMVLAAGSIGGFLLHGSLWWVIVFRVVQTVGFQTAGSAYLVIVARYLKPGEKLLWFGLFTASYQLGTAAGVLIGGWLGSIDWSLMFLVPLLGLFTLPVLMRNLPDTGTGAHVDVPGFALFGAGILFLTLFFSLSQWWMVAVSVALFILFAVYIAKAREPFMTTSFFTNRRWATAVLTIVIIYFINFAISPLLNALGGEVYGMGAFQVALVMLVPLLLAACSGALSGRIAGHIGRFAAIVLGCTLMAVGLVAMAFASGVSMVAVGASLAVFYIGMAMLYSPVSSTVLDALGPEEYGRGVGMNDLALQGGGSVGIAVFGGYIAVRPFSAVNATTLFLVFALIAAFAVVWTVLHRRLWRI</sequence>
<feature type="transmembrane region" description="Helical" evidence="6">
    <location>
        <begin position="100"/>
        <end position="118"/>
    </location>
</feature>
<feature type="transmembrane region" description="Helical" evidence="6">
    <location>
        <begin position="308"/>
        <end position="328"/>
    </location>
</feature>
<feature type="transmembrane region" description="Helical" evidence="6">
    <location>
        <begin position="36"/>
        <end position="57"/>
    </location>
</feature>
<evidence type="ECO:0000256" key="1">
    <source>
        <dbReference type="ARBA" id="ARBA00004651"/>
    </source>
</evidence>
<evidence type="ECO:0000313" key="8">
    <source>
        <dbReference type="EMBL" id="AIZ14176.1"/>
    </source>
</evidence>
<dbReference type="PROSITE" id="PS50850">
    <property type="entry name" value="MFS"/>
    <property type="match status" value="1"/>
</dbReference>
<dbReference type="Gene3D" id="1.20.1250.20">
    <property type="entry name" value="MFS general substrate transporter like domains"/>
    <property type="match status" value="2"/>
</dbReference>
<feature type="transmembrane region" description="Helical" evidence="6">
    <location>
        <begin position="432"/>
        <end position="454"/>
    </location>
</feature>
<feature type="transmembrane region" description="Helical" evidence="6">
    <location>
        <begin position="124"/>
        <end position="145"/>
    </location>
</feature>
<dbReference type="EMBL" id="CP007456">
    <property type="protein sequence ID" value="AIZ14176.1"/>
    <property type="molecule type" value="Genomic_DNA"/>
</dbReference>
<feature type="transmembrane region" description="Helical" evidence="6">
    <location>
        <begin position="407"/>
        <end position="426"/>
    </location>
</feature>